<sequence length="53" mass="5729">MVAKEGYAIQPGEVRSISLGVIGAEVPSNTKWIIECENTAGEKFTSSVIMETR</sequence>
<accession>X1V0W3</accession>
<name>X1V0W3_9ZZZZ</name>
<comment type="caution">
    <text evidence="1">The sequence shown here is derived from an EMBL/GenBank/DDBJ whole genome shotgun (WGS) entry which is preliminary data.</text>
</comment>
<organism evidence="1">
    <name type="scientific">marine sediment metagenome</name>
    <dbReference type="NCBI Taxonomy" id="412755"/>
    <lineage>
        <taxon>unclassified sequences</taxon>
        <taxon>metagenomes</taxon>
        <taxon>ecological metagenomes</taxon>
    </lineage>
</organism>
<reference evidence="1" key="1">
    <citation type="journal article" date="2014" name="Front. Microbiol.">
        <title>High frequency of phylogenetically diverse reductive dehalogenase-homologous genes in deep subseafloor sedimentary metagenomes.</title>
        <authorList>
            <person name="Kawai M."/>
            <person name="Futagami T."/>
            <person name="Toyoda A."/>
            <person name="Takaki Y."/>
            <person name="Nishi S."/>
            <person name="Hori S."/>
            <person name="Arai W."/>
            <person name="Tsubouchi T."/>
            <person name="Morono Y."/>
            <person name="Uchiyama I."/>
            <person name="Ito T."/>
            <person name="Fujiyama A."/>
            <person name="Inagaki F."/>
            <person name="Takami H."/>
        </authorList>
    </citation>
    <scope>NUCLEOTIDE SEQUENCE</scope>
    <source>
        <strain evidence="1">Expedition CK06-06</strain>
    </source>
</reference>
<dbReference type="AlphaFoldDB" id="X1V0W3"/>
<gene>
    <name evidence="1" type="ORF">S12H4_31479</name>
</gene>
<protein>
    <submittedName>
        <fullName evidence="1">Uncharacterized protein</fullName>
    </submittedName>
</protein>
<proteinExistence type="predicted"/>
<dbReference type="EMBL" id="BARW01018376">
    <property type="protein sequence ID" value="GAI98269.1"/>
    <property type="molecule type" value="Genomic_DNA"/>
</dbReference>
<evidence type="ECO:0000313" key="1">
    <source>
        <dbReference type="EMBL" id="GAI98269.1"/>
    </source>
</evidence>